<dbReference type="EMBL" id="BQKI01000074">
    <property type="protein sequence ID" value="GJN19198.1"/>
    <property type="molecule type" value="Genomic_DNA"/>
</dbReference>
<feature type="coiled-coil region" evidence="2">
    <location>
        <begin position="297"/>
        <end position="355"/>
    </location>
</feature>
<dbReference type="AlphaFoldDB" id="A0AAV5E755"/>
<dbReference type="GO" id="GO:0007131">
    <property type="term" value="P:reciprocal meiotic recombination"/>
    <property type="evidence" value="ECO:0007669"/>
    <property type="project" value="TreeGrafter"/>
</dbReference>
<keyword evidence="4" id="KW-1185">Reference proteome</keyword>
<dbReference type="PANTHER" id="PTHR23160:SF19">
    <property type="entry name" value="MYOSIN HEAVY CHAIN-RELATED PROTEIN"/>
    <property type="match status" value="1"/>
</dbReference>
<feature type="coiled-coil region" evidence="2">
    <location>
        <begin position="416"/>
        <end position="607"/>
    </location>
</feature>
<comment type="caution">
    <text evidence="3">The sequence shown here is derived from an EMBL/GenBank/DDBJ whole genome shotgun (WGS) entry which is preliminary data.</text>
</comment>
<accession>A0AAV5E755</accession>
<sequence>MRVIMITGRGPSVRTAHRDALRPCGRLVTKWVGLGLSNDTNLVPFLPQTKTRRKTQGSCFPALHTRPRRFHLIPSPFQLSRLGASPPHPRRRVAVRPIARGRTRSSPLWSAAMPISSSCTPAAAIRSAAASRRAVTHVSDPSSACDIPLCRHVFRCLSSLDPSASQDSELSLSIEVLKSEFEAALSVLRKKERDLRDAERKVSLDRSRLNQTKQDLDQREEDIIKAYARQHEMEKALMKASRDLTLQVRQINNLKRLVEEQDRKIVNSQAALSQKVIEVDKLKEDMRKKNVEATWMRSEVKSKEKQLHAANQALEKQETIISELQREIKKKETEIARANELRKADEEKLKLAEQELTKQNLGWIAAQQELKELAQMASKDKDNIRDTIDDFKRVRSLLDVVRSELLASKEAFTFSCQQIEDQAMQLNKQMQELTDQRILLISYTQNLEAAQLEIQEKTKELNSLQFRCNELESQLCKEMERVESLEAVLTKERESLEQKTKEVNLLQEELAQKEDEYCNSQKLVQLKESELLQARHEVEDMRLKVDSIQLTVQEKDAELLKTQQRLAEVNNEVVALKQLINSKDDQLVQIRTELQEKEQCINIMQDELDKVKLGRSQAESMVRKIVELTGNLISSTEGGEYDIYSLLDDEISSTSTALEFNLQKHNQLEADIDTLRESLQQKDMDLRAAYKALDAKDEELKAVVRRLDVRDKELDKLEELSIDSNSTRRLSSLANETIEDNIKVENAEVEALAAAAALNKLAKMTKEFLRRRKTESGTDIFASQNAKMGEGAYKMEVTKDMNVILEAEKEIIGLFSLTKELLNDAVD</sequence>
<dbReference type="Proteomes" id="UP001054889">
    <property type="component" value="Unassembled WGS sequence"/>
</dbReference>
<feature type="coiled-coil region" evidence="2">
    <location>
        <begin position="181"/>
        <end position="215"/>
    </location>
</feature>
<reference evidence="3" key="2">
    <citation type="submission" date="2021-12" db="EMBL/GenBank/DDBJ databases">
        <title>Resequencing data analysis of finger millet.</title>
        <authorList>
            <person name="Hatakeyama M."/>
            <person name="Aluri S."/>
            <person name="Balachadran M.T."/>
            <person name="Sivarajan S.R."/>
            <person name="Poveda L."/>
            <person name="Shimizu-Inatsugi R."/>
            <person name="Schlapbach R."/>
            <person name="Sreeman S.M."/>
            <person name="Shimizu K.K."/>
        </authorList>
    </citation>
    <scope>NUCLEOTIDE SEQUENCE</scope>
</reference>
<organism evidence="3 4">
    <name type="scientific">Eleusine coracana subsp. coracana</name>
    <dbReference type="NCBI Taxonomy" id="191504"/>
    <lineage>
        <taxon>Eukaryota</taxon>
        <taxon>Viridiplantae</taxon>
        <taxon>Streptophyta</taxon>
        <taxon>Embryophyta</taxon>
        <taxon>Tracheophyta</taxon>
        <taxon>Spermatophyta</taxon>
        <taxon>Magnoliopsida</taxon>
        <taxon>Liliopsida</taxon>
        <taxon>Poales</taxon>
        <taxon>Poaceae</taxon>
        <taxon>PACMAD clade</taxon>
        <taxon>Chloridoideae</taxon>
        <taxon>Cynodonteae</taxon>
        <taxon>Eleusininae</taxon>
        <taxon>Eleusine</taxon>
    </lineage>
</organism>
<reference evidence="3" key="1">
    <citation type="journal article" date="2018" name="DNA Res.">
        <title>Multiple hybrid de novo genome assembly of finger millet, an orphan allotetraploid crop.</title>
        <authorList>
            <person name="Hatakeyama M."/>
            <person name="Aluri S."/>
            <person name="Balachadran M.T."/>
            <person name="Sivarajan S.R."/>
            <person name="Patrignani A."/>
            <person name="Gruter S."/>
            <person name="Poveda L."/>
            <person name="Shimizu-Inatsugi R."/>
            <person name="Baeten J."/>
            <person name="Francoijs K.J."/>
            <person name="Nataraja K.N."/>
            <person name="Reddy Y.A.N."/>
            <person name="Phadnis S."/>
            <person name="Ravikumar R.L."/>
            <person name="Schlapbach R."/>
            <person name="Sreeman S.M."/>
            <person name="Shimizu K.K."/>
        </authorList>
    </citation>
    <scope>NUCLEOTIDE SEQUENCE</scope>
</reference>
<evidence type="ECO:0000256" key="1">
    <source>
        <dbReference type="ARBA" id="ARBA00023054"/>
    </source>
</evidence>
<proteinExistence type="predicted"/>
<gene>
    <name evidence="3" type="primary">gb06445</name>
    <name evidence="3" type="ORF">PR202_gb06445</name>
</gene>
<evidence type="ECO:0000313" key="3">
    <source>
        <dbReference type="EMBL" id="GJN19198.1"/>
    </source>
</evidence>
<dbReference type="PANTHER" id="PTHR23160">
    <property type="entry name" value="SYNAPTONEMAL COMPLEX PROTEIN-RELATED"/>
    <property type="match status" value="1"/>
</dbReference>
<evidence type="ECO:0000313" key="4">
    <source>
        <dbReference type="Proteomes" id="UP001054889"/>
    </source>
</evidence>
<feature type="coiled-coil region" evidence="2">
    <location>
        <begin position="658"/>
        <end position="685"/>
    </location>
</feature>
<keyword evidence="1 2" id="KW-0175">Coiled coil</keyword>
<evidence type="ECO:0000256" key="2">
    <source>
        <dbReference type="SAM" id="Coils"/>
    </source>
</evidence>
<protein>
    <submittedName>
        <fullName evidence="3">Uncharacterized protein</fullName>
    </submittedName>
</protein>
<name>A0AAV5E755_ELECO</name>